<evidence type="ECO:0008006" key="4">
    <source>
        <dbReference type="Google" id="ProtNLM"/>
    </source>
</evidence>
<protein>
    <recommendedName>
        <fullName evidence="4">DUF3887 domain-containing protein</fullName>
    </recommendedName>
</protein>
<feature type="signal peptide" evidence="1">
    <location>
        <begin position="1"/>
        <end position="22"/>
    </location>
</feature>
<dbReference type="OrthoDB" id="1367364at2"/>
<dbReference type="RefSeq" id="WP_147932151.1">
    <property type="nucleotide sequence ID" value="NZ_VOXD01000033.1"/>
</dbReference>
<sequence>MNTFKTLTIILLLFAGCYKATAQTEPELLVEKFFATYEESGSAAALDELYATSKWINKATDAVLQLKNKMEGLNEDYVGKYYGYELIVEKKISDSFVLLSYMVKFDRQPIRYTFQFYKPDDKWVTYSFQYDGNLSTELEEAAKIYFLDSGN</sequence>
<dbReference type="AlphaFoldDB" id="A0A5C7FK27"/>
<evidence type="ECO:0000313" key="2">
    <source>
        <dbReference type="EMBL" id="TXF87697.1"/>
    </source>
</evidence>
<dbReference type="PROSITE" id="PS51257">
    <property type="entry name" value="PROKAR_LIPOPROTEIN"/>
    <property type="match status" value="1"/>
</dbReference>
<dbReference type="EMBL" id="VOXD01000033">
    <property type="protein sequence ID" value="TXF87697.1"/>
    <property type="molecule type" value="Genomic_DNA"/>
</dbReference>
<comment type="caution">
    <text evidence="2">The sequence shown here is derived from an EMBL/GenBank/DDBJ whole genome shotgun (WGS) entry which is preliminary data.</text>
</comment>
<gene>
    <name evidence="2" type="ORF">FUA23_17965</name>
</gene>
<reference evidence="2 3" key="1">
    <citation type="submission" date="2019-08" db="EMBL/GenBank/DDBJ databases">
        <title>Lewinella sp. strain SSH13 Genome sequencing and assembly.</title>
        <authorList>
            <person name="Kim I."/>
        </authorList>
    </citation>
    <scope>NUCLEOTIDE SEQUENCE [LARGE SCALE GENOMIC DNA]</scope>
    <source>
        <strain evidence="2 3">SSH13</strain>
    </source>
</reference>
<evidence type="ECO:0000256" key="1">
    <source>
        <dbReference type="SAM" id="SignalP"/>
    </source>
</evidence>
<proteinExistence type="predicted"/>
<name>A0A5C7FK27_9BACT</name>
<keyword evidence="3" id="KW-1185">Reference proteome</keyword>
<accession>A0A5C7FK27</accession>
<evidence type="ECO:0000313" key="3">
    <source>
        <dbReference type="Proteomes" id="UP000321907"/>
    </source>
</evidence>
<organism evidence="2 3">
    <name type="scientific">Neolewinella aurantiaca</name>
    <dbReference type="NCBI Taxonomy" id="2602767"/>
    <lineage>
        <taxon>Bacteria</taxon>
        <taxon>Pseudomonadati</taxon>
        <taxon>Bacteroidota</taxon>
        <taxon>Saprospiria</taxon>
        <taxon>Saprospirales</taxon>
        <taxon>Lewinellaceae</taxon>
        <taxon>Neolewinella</taxon>
    </lineage>
</organism>
<feature type="chain" id="PRO_5023064926" description="DUF3887 domain-containing protein" evidence="1">
    <location>
        <begin position="23"/>
        <end position="151"/>
    </location>
</feature>
<keyword evidence="1" id="KW-0732">Signal</keyword>
<dbReference type="Proteomes" id="UP000321907">
    <property type="component" value="Unassembled WGS sequence"/>
</dbReference>